<feature type="transmembrane region" description="Helical" evidence="10">
    <location>
        <begin position="21"/>
        <end position="39"/>
    </location>
</feature>
<comment type="function">
    <text evidence="8">Involved in peptidoglycan biosynthesis. Transports lipid-linked peptidoglycan precursors from the inner to the outer leaflet of the cytoplasmic membrane.</text>
</comment>
<feature type="transmembrane region" description="Helical" evidence="10">
    <location>
        <begin position="144"/>
        <end position="163"/>
    </location>
</feature>
<evidence type="ECO:0000256" key="5">
    <source>
        <dbReference type="ARBA" id="ARBA00022984"/>
    </source>
</evidence>
<sequence length="450" mass="51336">MDFFKQKLLFSKFSNLRKNPLVRNILLVGFISVLVKLVGFYKETIIASNFGLSEVLDTYYIAILVPTIIQTVFIVSLKNLFIPNYIIELNTTQQKGSFQTFTFYLITIIAIILTIFAIIFAEFFLDFVFPGHTIGYYHLVRTQLYYVLPCLFFWGYTGFLNGLQEINNNYFSSTISQIFLPIGMIICLVFFKDLFGDKVIVIGMLAGSFISFLYTLGSTLINKLIAIGPLKRNENMNEMLKQYPAKSISGLLTGINPFVDQFFAAQLVVGSIAALNYGIKIPAFTVGILILAIGNVLLPHFSRLISTDLDRAYQQLFKILKLVFFGGLLITILTILFSDDIIRILFERKEFTSEDTYVVANIQRIALVYVPFYLCTLVCVKFLTAINKNKFMAWTSFWNLILNLIMNIVLVKMYGVYGLILATTIVYVIASLIYMGYTYRLFVKNKVLKN</sequence>
<reference evidence="11 12" key="1">
    <citation type="submission" date="2024-07" db="EMBL/GenBank/DDBJ databases">
        <title>The genome sequence of type strain Sediminicola arcticus GDMCC 1.2805.</title>
        <authorList>
            <person name="Liu Y."/>
        </authorList>
    </citation>
    <scope>NUCLEOTIDE SEQUENCE [LARGE SCALE GENOMIC DNA]</scope>
    <source>
        <strain evidence="11 12">GDMCC 1.2805</strain>
    </source>
</reference>
<feature type="transmembrane region" description="Helical" evidence="10">
    <location>
        <begin position="322"/>
        <end position="346"/>
    </location>
</feature>
<dbReference type="EMBL" id="JBEXAE010000004">
    <property type="protein sequence ID" value="MET6991005.1"/>
    <property type="molecule type" value="Genomic_DNA"/>
</dbReference>
<evidence type="ECO:0000256" key="8">
    <source>
        <dbReference type="ARBA" id="ARBA00060041"/>
    </source>
</evidence>
<evidence type="ECO:0000256" key="7">
    <source>
        <dbReference type="ARBA" id="ARBA00023136"/>
    </source>
</evidence>
<organism evidence="11 12">
    <name type="scientific">Sediminicola arcticus</name>
    <dbReference type="NCBI Taxonomy" id="1574308"/>
    <lineage>
        <taxon>Bacteria</taxon>
        <taxon>Pseudomonadati</taxon>
        <taxon>Bacteroidota</taxon>
        <taxon>Flavobacteriia</taxon>
        <taxon>Flavobacteriales</taxon>
        <taxon>Flavobacteriaceae</taxon>
        <taxon>Sediminicola</taxon>
    </lineage>
</organism>
<evidence type="ECO:0000313" key="11">
    <source>
        <dbReference type="EMBL" id="MET6991005.1"/>
    </source>
</evidence>
<keyword evidence="6 10" id="KW-1133">Transmembrane helix</keyword>
<feature type="transmembrane region" description="Helical" evidence="10">
    <location>
        <begin position="203"/>
        <end position="227"/>
    </location>
</feature>
<keyword evidence="12" id="KW-1185">Reference proteome</keyword>
<evidence type="ECO:0000256" key="3">
    <source>
        <dbReference type="ARBA" id="ARBA00022692"/>
    </source>
</evidence>
<keyword evidence="3 10" id="KW-0812">Transmembrane</keyword>
<accession>A0ABV2SWX0</accession>
<protein>
    <submittedName>
        <fullName evidence="11">Lipid II flippase MurJ</fullName>
    </submittedName>
</protein>
<dbReference type="InterPro" id="IPR004268">
    <property type="entry name" value="MurJ"/>
</dbReference>
<dbReference type="PRINTS" id="PR01806">
    <property type="entry name" value="VIRFACTRMVIN"/>
</dbReference>
<feature type="transmembrane region" description="Helical" evidence="10">
    <location>
        <begin position="416"/>
        <end position="437"/>
    </location>
</feature>
<evidence type="ECO:0000256" key="10">
    <source>
        <dbReference type="SAM" id="Phobius"/>
    </source>
</evidence>
<evidence type="ECO:0000256" key="1">
    <source>
        <dbReference type="ARBA" id="ARBA00004651"/>
    </source>
</evidence>
<feature type="transmembrane region" description="Helical" evidence="10">
    <location>
        <begin position="248"/>
        <end position="275"/>
    </location>
</feature>
<dbReference type="RefSeq" id="WP_354615403.1">
    <property type="nucleotide sequence ID" value="NZ_JBEXAE010000004.1"/>
</dbReference>
<name>A0ABV2SWX0_9FLAO</name>
<feature type="transmembrane region" description="Helical" evidence="10">
    <location>
        <begin position="101"/>
        <end position="124"/>
    </location>
</feature>
<keyword evidence="2" id="KW-1003">Cell membrane</keyword>
<evidence type="ECO:0000256" key="2">
    <source>
        <dbReference type="ARBA" id="ARBA00022475"/>
    </source>
</evidence>
<gene>
    <name evidence="11" type="ORF">ABXZ36_10135</name>
</gene>
<dbReference type="PANTHER" id="PTHR43486">
    <property type="entry name" value="LIPID II FLIPPASE MURJ-RELATED"/>
    <property type="match status" value="1"/>
</dbReference>
<keyword evidence="4" id="KW-0133">Cell shape</keyword>
<evidence type="ECO:0000256" key="6">
    <source>
        <dbReference type="ARBA" id="ARBA00022989"/>
    </source>
</evidence>
<comment type="similarity">
    <text evidence="9">Belongs to the MurJ/MviN family.</text>
</comment>
<feature type="transmembrane region" description="Helical" evidence="10">
    <location>
        <begin position="391"/>
        <end position="410"/>
    </location>
</feature>
<proteinExistence type="inferred from homology"/>
<feature type="transmembrane region" description="Helical" evidence="10">
    <location>
        <begin position="170"/>
        <end position="191"/>
    </location>
</feature>
<feature type="transmembrane region" description="Helical" evidence="10">
    <location>
        <begin position="59"/>
        <end position="81"/>
    </location>
</feature>
<evidence type="ECO:0000313" key="12">
    <source>
        <dbReference type="Proteomes" id="UP001549799"/>
    </source>
</evidence>
<dbReference type="Pfam" id="PF03023">
    <property type="entry name" value="MurJ"/>
    <property type="match status" value="1"/>
</dbReference>
<evidence type="ECO:0000256" key="4">
    <source>
        <dbReference type="ARBA" id="ARBA00022960"/>
    </source>
</evidence>
<feature type="transmembrane region" description="Helical" evidence="10">
    <location>
        <begin position="366"/>
        <end position="384"/>
    </location>
</feature>
<comment type="subcellular location">
    <subcellularLocation>
        <location evidence="1">Cell membrane</location>
        <topology evidence="1">Multi-pass membrane protein</topology>
    </subcellularLocation>
</comment>
<feature type="transmembrane region" description="Helical" evidence="10">
    <location>
        <begin position="281"/>
        <end position="301"/>
    </location>
</feature>
<evidence type="ECO:0000256" key="9">
    <source>
        <dbReference type="ARBA" id="ARBA00061532"/>
    </source>
</evidence>
<comment type="caution">
    <text evidence="11">The sequence shown here is derived from an EMBL/GenBank/DDBJ whole genome shotgun (WGS) entry which is preliminary data.</text>
</comment>
<dbReference type="Proteomes" id="UP001549799">
    <property type="component" value="Unassembled WGS sequence"/>
</dbReference>
<keyword evidence="5" id="KW-0573">Peptidoglycan synthesis</keyword>
<keyword evidence="7 10" id="KW-0472">Membrane</keyword>
<dbReference type="PANTHER" id="PTHR43486:SF1">
    <property type="entry name" value="LIPID II FLIPPASE MURJ-RELATED"/>
    <property type="match status" value="1"/>
</dbReference>